<organism evidence="14 15">
    <name type="scientific">Nocardia aurantia</name>
    <dbReference type="NCBI Taxonomy" id="2585199"/>
    <lineage>
        <taxon>Bacteria</taxon>
        <taxon>Bacillati</taxon>
        <taxon>Actinomycetota</taxon>
        <taxon>Actinomycetes</taxon>
        <taxon>Mycobacteriales</taxon>
        <taxon>Nocardiaceae</taxon>
        <taxon>Nocardia</taxon>
    </lineage>
</organism>
<comment type="subcellular location">
    <subcellularLocation>
        <location evidence="1">Membrane</location>
        <topology evidence="1">Multi-pass membrane protein</topology>
    </subcellularLocation>
</comment>
<evidence type="ECO:0000313" key="14">
    <source>
        <dbReference type="EMBL" id="MQY28471.1"/>
    </source>
</evidence>
<evidence type="ECO:0000256" key="2">
    <source>
        <dbReference type="ARBA" id="ARBA00006920"/>
    </source>
</evidence>
<dbReference type="PANTHER" id="PTHR31462">
    <property type="entry name" value="ENDOSOMAL/LYSOSOMAL POTASSIUM CHANNEL TMEM175"/>
    <property type="match status" value="1"/>
</dbReference>
<evidence type="ECO:0000256" key="8">
    <source>
        <dbReference type="ARBA" id="ARBA00022989"/>
    </source>
</evidence>
<dbReference type="PANTHER" id="PTHR31462:SF5">
    <property type="entry name" value="ENDOSOMAL_LYSOSOMAL PROTON CHANNEL TMEM175"/>
    <property type="match status" value="1"/>
</dbReference>
<dbReference type="EMBL" id="WEGI01000009">
    <property type="protein sequence ID" value="MQY28471.1"/>
    <property type="molecule type" value="Genomic_DNA"/>
</dbReference>
<evidence type="ECO:0000256" key="13">
    <source>
        <dbReference type="SAM" id="Phobius"/>
    </source>
</evidence>
<evidence type="ECO:0000256" key="12">
    <source>
        <dbReference type="ARBA" id="ARBA00034430"/>
    </source>
</evidence>
<evidence type="ECO:0000256" key="10">
    <source>
        <dbReference type="ARBA" id="ARBA00023136"/>
    </source>
</evidence>
<evidence type="ECO:0000256" key="5">
    <source>
        <dbReference type="ARBA" id="ARBA00022692"/>
    </source>
</evidence>
<protein>
    <submittedName>
        <fullName evidence="14">Potassium channel</fullName>
    </submittedName>
</protein>
<name>A0A7K0DRV4_9NOCA</name>
<accession>A0A7K0DRV4</accession>
<evidence type="ECO:0000313" key="15">
    <source>
        <dbReference type="Proteomes" id="UP000431401"/>
    </source>
</evidence>
<keyword evidence="3" id="KW-0813">Transport</keyword>
<keyword evidence="8 13" id="KW-1133">Transmembrane helix</keyword>
<feature type="transmembrane region" description="Helical" evidence="13">
    <location>
        <begin position="112"/>
        <end position="135"/>
    </location>
</feature>
<dbReference type="AlphaFoldDB" id="A0A7K0DRV4"/>
<dbReference type="RefSeq" id="WP_153344549.1">
    <property type="nucleotide sequence ID" value="NZ_WEGI01000009.1"/>
</dbReference>
<keyword evidence="9" id="KW-0406">Ion transport</keyword>
<keyword evidence="10 13" id="KW-0472">Membrane</keyword>
<sequence>MDRSRTEAFSDGVFAVAITLLVLNLHAPEGDLREGLLHMWPAYLAYVVSFLSIGIMWMNHHAVFRHVVRVDRALQLANLLLLMVIVAVPFPTDLLGRQLAHELHGGDTATVTFVYGLVMIAMAAGFSLVWWYAVLRPGVIDARLSREWLRRANFRFSVGAAGYLAGTALALWEPLLSLILFGLLSLYYAFEHLPTPSSDDTPSNSPAGS</sequence>
<dbReference type="GO" id="GO:0005267">
    <property type="term" value="F:potassium channel activity"/>
    <property type="evidence" value="ECO:0007669"/>
    <property type="project" value="UniProtKB-KW"/>
</dbReference>
<keyword evidence="15" id="KW-1185">Reference proteome</keyword>
<keyword evidence="11 14" id="KW-0407">Ion channel</keyword>
<comment type="caution">
    <text evidence="14">The sequence shown here is derived from an EMBL/GenBank/DDBJ whole genome shotgun (WGS) entry which is preliminary data.</text>
</comment>
<proteinExistence type="inferred from homology"/>
<dbReference type="GO" id="GO:0016020">
    <property type="term" value="C:membrane"/>
    <property type="evidence" value="ECO:0007669"/>
    <property type="project" value="UniProtKB-SubCell"/>
</dbReference>
<dbReference type="OrthoDB" id="7626281at2"/>
<evidence type="ECO:0000256" key="4">
    <source>
        <dbReference type="ARBA" id="ARBA00022538"/>
    </source>
</evidence>
<feature type="transmembrane region" description="Helical" evidence="13">
    <location>
        <begin position="156"/>
        <end position="189"/>
    </location>
</feature>
<feature type="transmembrane region" description="Helical" evidence="13">
    <location>
        <begin position="12"/>
        <end position="28"/>
    </location>
</feature>
<comment type="similarity">
    <text evidence="2">Belongs to the TMEM175 family.</text>
</comment>
<feature type="transmembrane region" description="Helical" evidence="13">
    <location>
        <begin position="72"/>
        <end position="92"/>
    </location>
</feature>
<evidence type="ECO:0000256" key="3">
    <source>
        <dbReference type="ARBA" id="ARBA00022448"/>
    </source>
</evidence>
<keyword evidence="7" id="KW-0630">Potassium</keyword>
<evidence type="ECO:0000256" key="11">
    <source>
        <dbReference type="ARBA" id="ARBA00023303"/>
    </source>
</evidence>
<dbReference type="Proteomes" id="UP000431401">
    <property type="component" value="Unassembled WGS sequence"/>
</dbReference>
<evidence type="ECO:0000256" key="1">
    <source>
        <dbReference type="ARBA" id="ARBA00004141"/>
    </source>
</evidence>
<keyword evidence="4" id="KW-0633">Potassium transport</keyword>
<reference evidence="14 15" key="1">
    <citation type="submission" date="2019-10" db="EMBL/GenBank/DDBJ databases">
        <title>Nocardia macrotermitis sp. nov. and Nocardia aurantia sp. nov., isolated from the gut of fungus growing-termite Macrotermes natalensis.</title>
        <authorList>
            <person name="Benndorf R."/>
            <person name="Schwitalla J."/>
            <person name="Martin K."/>
            <person name="De Beer W."/>
            <person name="Kaster A.-K."/>
            <person name="Vollmers J."/>
            <person name="Poulsen M."/>
            <person name="Beemelmanns C."/>
        </authorList>
    </citation>
    <scope>NUCLEOTIDE SEQUENCE [LARGE SCALE GENOMIC DNA]</scope>
    <source>
        <strain evidence="14 15">RB56</strain>
    </source>
</reference>
<keyword evidence="6" id="KW-0631">Potassium channel</keyword>
<dbReference type="GO" id="GO:0015252">
    <property type="term" value="F:proton channel activity"/>
    <property type="evidence" value="ECO:0007669"/>
    <property type="project" value="InterPro"/>
</dbReference>
<evidence type="ECO:0000256" key="9">
    <source>
        <dbReference type="ARBA" id="ARBA00023065"/>
    </source>
</evidence>
<gene>
    <name evidence="14" type="ORF">NRB56_40550</name>
</gene>
<evidence type="ECO:0000256" key="7">
    <source>
        <dbReference type="ARBA" id="ARBA00022958"/>
    </source>
</evidence>
<feature type="transmembrane region" description="Helical" evidence="13">
    <location>
        <begin position="40"/>
        <end position="60"/>
    </location>
</feature>
<dbReference type="Pfam" id="PF06736">
    <property type="entry name" value="TMEM175"/>
    <property type="match status" value="1"/>
</dbReference>
<keyword evidence="5 13" id="KW-0812">Transmembrane</keyword>
<evidence type="ECO:0000256" key="6">
    <source>
        <dbReference type="ARBA" id="ARBA00022826"/>
    </source>
</evidence>
<dbReference type="InterPro" id="IPR010617">
    <property type="entry name" value="TMEM175-like"/>
</dbReference>
<comment type="catalytic activity">
    <reaction evidence="12">
        <text>K(+)(in) = K(+)(out)</text>
        <dbReference type="Rhea" id="RHEA:29463"/>
        <dbReference type="ChEBI" id="CHEBI:29103"/>
    </reaction>
</comment>